<dbReference type="RefSeq" id="WP_114686031.1">
    <property type="nucleotide sequence ID" value="NZ_QQNB01000001.1"/>
</dbReference>
<dbReference type="OrthoDB" id="7855653at2"/>
<sequence length="288" mass="31879">MTFLLAMLIQAAAPVPGQEAQPQPLPPLHGGPAPMTCPVGGESFSAWQPGAWSTYGERPDGRPYSYLPMPFPVPECPGNKLVVFDKFSAEEIAQLPELLRSEEYRRLVVEDTAYYRAAWLAARLGRSAKESLGLLLTASWEGKDDLRATDTAARARERAVRYNAEFARRVAALPASEREVWMDARAVNALREAGRFGAAESLRMVTLRQYSVAARGNWTAYLERLAGPIARRDRSPEPLDAVPPQQVAFLCISREGSLNSFDAAFCARPEHADDIARIRAQRAKMQHN</sequence>
<evidence type="ECO:0000313" key="2">
    <source>
        <dbReference type="Proteomes" id="UP000253918"/>
    </source>
</evidence>
<accession>A0A369VXV8</accession>
<dbReference type="Proteomes" id="UP000253918">
    <property type="component" value="Unassembled WGS sequence"/>
</dbReference>
<protein>
    <submittedName>
        <fullName evidence="1">Uncharacterized protein</fullName>
    </submittedName>
</protein>
<keyword evidence="2" id="KW-1185">Reference proteome</keyword>
<gene>
    <name evidence="1" type="ORF">DVW87_01650</name>
</gene>
<evidence type="ECO:0000313" key="1">
    <source>
        <dbReference type="EMBL" id="RDE06447.1"/>
    </source>
</evidence>
<name>A0A369VXV8_9SPHN</name>
<organism evidence="1 2">
    <name type="scientific">Sphingomonas aracearum</name>
    <dbReference type="NCBI Taxonomy" id="2283317"/>
    <lineage>
        <taxon>Bacteria</taxon>
        <taxon>Pseudomonadati</taxon>
        <taxon>Pseudomonadota</taxon>
        <taxon>Alphaproteobacteria</taxon>
        <taxon>Sphingomonadales</taxon>
        <taxon>Sphingomonadaceae</taxon>
        <taxon>Sphingomonas</taxon>
    </lineage>
</organism>
<dbReference type="EMBL" id="QQNB01000001">
    <property type="protein sequence ID" value="RDE06447.1"/>
    <property type="molecule type" value="Genomic_DNA"/>
</dbReference>
<reference evidence="1 2" key="1">
    <citation type="submission" date="2018-07" db="EMBL/GenBank/DDBJ databases">
        <title>a novel species of Sphingomonas isolated from the rhizosphere soil of Araceae plant.</title>
        <authorList>
            <person name="Zhiyong W."/>
            <person name="Qinglan Z."/>
            <person name="Zhiwei F."/>
            <person name="Ding X."/>
            <person name="Gejiao W."/>
            <person name="Shixue Z."/>
        </authorList>
    </citation>
    <scope>NUCLEOTIDE SEQUENCE [LARGE SCALE GENOMIC DNA]</scope>
    <source>
        <strain evidence="1 2">WZY 27</strain>
    </source>
</reference>
<proteinExistence type="predicted"/>
<dbReference type="AlphaFoldDB" id="A0A369VXV8"/>
<comment type="caution">
    <text evidence="1">The sequence shown here is derived from an EMBL/GenBank/DDBJ whole genome shotgun (WGS) entry which is preliminary data.</text>
</comment>